<dbReference type="InterPro" id="IPR015422">
    <property type="entry name" value="PyrdxlP-dep_Trfase_small"/>
</dbReference>
<dbReference type="GO" id="GO:0008483">
    <property type="term" value="F:transaminase activity"/>
    <property type="evidence" value="ECO:0007669"/>
    <property type="project" value="TreeGrafter"/>
</dbReference>
<dbReference type="Gene3D" id="3.90.1150.10">
    <property type="entry name" value="Aspartate Aminotransferase, domain 1"/>
    <property type="match status" value="1"/>
</dbReference>
<sequence>MQDACLIYGLNAYNHLMPAKNYIHFLDLKAINRRFEPLLSQTIQEVVQSGRYLNGEQTDGFEKEFAAYIGTKYCIGLGNGTNALEVILQGYIEMGLLKNGDEVLVPANTFFATFLAVINRGLVPVPLEPCLSTFLPKTRTLAPAISPKTKAMIMVHLYGRNAYQEQIHNLLKANDILLIEDNAQAVGSRYLEKRSGSLGDAAAHSFYPSKNLGAMGGAGAITTDNEELASICRSLANYGSPTRYWYHHIGTNSKMDEIQAAVLRVKLPFLDEDNAKRNDMAMRYLSEIRHPEIRMPMPPEASQAFHHTWHLFTILSSKRQALIQYLDKFGIEAAIHYPVPPHQQPVYQKSFPKKSLPLSERIHHETLSLPLHPALKEEELSYIIEQLNRW</sequence>
<dbReference type="GO" id="GO:0000271">
    <property type="term" value="P:polysaccharide biosynthetic process"/>
    <property type="evidence" value="ECO:0007669"/>
    <property type="project" value="TreeGrafter"/>
</dbReference>
<name>A0A1M7PVP0_9BACT</name>
<evidence type="ECO:0000313" key="6">
    <source>
        <dbReference type="EMBL" id="SHN21636.1"/>
    </source>
</evidence>
<evidence type="ECO:0000256" key="4">
    <source>
        <dbReference type="PIRSR" id="PIRSR000390-2"/>
    </source>
</evidence>
<dbReference type="InterPro" id="IPR015421">
    <property type="entry name" value="PyrdxlP-dep_Trfase_major"/>
</dbReference>
<dbReference type="PANTHER" id="PTHR30244:SF36">
    <property type="entry name" value="3-OXO-GLUCOSE-6-PHOSPHATE:GLUTAMATE AMINOTRANSFERASE"/>
    <property type="match status" value="1"/>
</dbReference>
<gene>
    <name evidence="6" type="ORF">SAMN04488057_11126</name>
</gene>
<protein>
    <submittedName>
        <fullName evidence="6">dTDP-4-amino-4,6-dideoxygalactose transaminase</fullName>
    </submittedName>
</protein>
<evidence type="ECO:0000256" key="5">
    <source>
        <dbReference type="RuleBase" id="RU004508"/>
    </source>
</evidence>
<evidence type="ECO:0000256" key="2">
    <source>
        <dbReference type="ARBA" id="ARBA00037999"/>
    </source>
</evidence>
<evidence type="ECO:0000256" key="1">
    <source>
        <dbReference type="ARBA" id="ARBA00022898"/>
    </source>
</evidence>
<dbReference type="SUPFAM" id="SSF53383">
    <property type="entry name" value="PLP-dependent transferases"/>
    <property type="match status" value="1"/>
</dbReference>
<evidence type="ECO:0000313" key="7">
    <source>
        <dbReference type="Proteomes" id="UP000184513"/>
    </source>
</evidence>
<keyword evidence="1 4" id="KW-0663">Pyridoxal phosphate</keyword>
<dbReference type="EMBL" id="FRCY01000011">
    <property type="protein sequence ID" value="SHN21636.1"/>
    <property type="molecule type" value="Genomic_DNA"/>
</dbReference>
<organism evidence="6 7">
    <name type="scientific">Cyclobacterium lianum</name>
    <dbReference type="NCBI Taxonomy" id="388280"/>
    <lineage>
        <taxon>Bacteria</taxon>
        <taxon>Pseudomonadati</taxon>
        <taxon>Bacteroidota</taxon>
        <taxon>Cytophagia</taxon>
        <taxon>Cytophagales</taxon>
        <taxon>Cyclobacteriaceae</taxon>
        <taxon>Cyclobacterium</taxon>
    </lineage>
</organism>
<dbReference type="STRING" id="388280.SAMN04488057_11126"/>
<dbReference type="PIRSF" id="PIRSF000390">
    <property type="entry name" value="PLP_StrS"/>
    <property type="match status" value="1"/>
</dbReference>
<dbReference type="Proteomes" id="UP000184513">
    <property type="component" value="Unassembled WGS sequence"/>
</dbReference>
<dbReference type="PANTHER" id="PTHR30244">
    <property type="entry name" value="TRANSAMINASE"/>
    <property type="match status" value="1"/>
</dbReference>
<accession>A0A1M7PVP0</accession>
<dbReference type="Gene3D" id="3.40.640.10">
    <property type="entry name" value="Type I PLP-dependent aspartate aminotransferase-like (Major domain)"/>
    <property type="match status" value="1"/>
</dbReference>
<dbReference type="InterPro" id="IPR015424">
    <property type="entry name" value="PyrdxlP-dep_Trfase"/>
</dbReference>
<feature type="active site" description="Proton acceptor" evidence="3">
    <location>
        <position position="210"/>
    </location>
</feature>
<comment type="similarity">
    <text evidence="2 5">Belongs to the DegT/DnrJ/EryC1 family.</text>
</comment>
<keyword evidence="7" id="KW-1185">Reference proteome</keyword>
<dbReference type="Pfam" id="PF01041">
    <property type="entry name" value="DegT_DnrJ_EryC1"/>
    <property type="match status" value="1"/>
</dbReference>
<feature type="modified residue" description="N6-(pyridoxal phosphate)lysine" evidence="4">
    <location>
        <position position="210"/>
    </location>
</feature>
<dbReference type="GO" id="GO:0030170">
    <property type="term" value="F:pyridoxal phosphate binding"/>
    <property type="evidence" value="ECO:0007669"/>
    <property type="project" value="TreeGrafter"/>
</dbReference>
<evidence type="ECO:0000256" key="3">
    <source>
        <dbReference type="PIRSR" id="PIRSR000390-1"/>
    </source>
</evidence>
<proteinExistence type="inferred from homology"/>
<dbReference type="CDD" id="cd00616">
    <property type="entry name" value="AHBA_syn"/>
    <property type="match status" value="1"/>
</dbReference>
<reference evidence="6 7" key="1">
    <citation type="submission" date="2016-11" db="EMBL/GenBank/DDBJ databases">
        <authorList>
            <person name="Jaros S."/>
            <person name="Januszkiewicz K."/>
            <person name="Wedrychowicz H."/>
        </authorList>
    </citation>
    <scope>NUCLEOTIDE SEQUENCE [LARGE SCALE GENOMIC DNA]</scope>
    <source>
        <strain evidence="6 7">CGMCC 1.6102</strain>
    </source>
</reference>
<dbReference type="AlphaFoldDB" id="A0A1M7PVP0"/>
<dbReference type="InterPro" id="IPR000653">
    <property type="entry name" value="DegT/StrS_aminotransferase"/>
</dbReference>